<reference evidence="2" key="1">
    <citation type="journal article" date="2020" name="Fungal Divers.">
        <title>Resolving the Mortierellaceae phylogeny through synthesis of multi-gene phylogenetics and phylogenomics.</title>
        <authorList>
            <person name="Vandepol N."/>
            <person name="Liber J."/>
            <person name="Desiro A."/>
            <person name="Na H."/>
            <person name="Kennedy M."/>
            <person name="Barry K."/>
            <person name="Grigoriev I.V."/>
            <person name="Miller A.N."/>
            <person name="O'Donnell K."/>
            <person name="Stajich J.E."/>
            <person name="Bonito G."/>
        </authorList>
    </citation>
    <scope>NUCLEOTIDE SEQUENCE</scope>
    <source>
        <strain evidence="2">NRRL 28262</strain>
    </source>
</reference>
<dbReference type="EMBL" id="JAAAIL010000144">
    <property type="protein sequence ID" value="KAG0279151.1"/>
    <property type="molecule type" value="Genomic_DNA"/>
</dbReference>
<dbReference type="AlphaFoldDB" id="A0AAD4DIW5"/>
<organism evidence="2 3">
    <name type="scientific">Linnemannia exigua</name>
    <dbReference type="NCBI Taxonomy" id="604196"/>
    <lineage>
        <taxon>Eukaryota</taxon>
        <taxon>Fungi</taxon>
        <taxon>Fungi incertae sedis</taxon>
        <taxon>Mucoromycota</taxon>
        <taxon>Mortierellomycotina</taxon>
        <taxon>Mortierellomycetes</taxon>
        <taxon>Mortierellales</taxon>
        <taxon>Mortierellaceae</taxon>
        <taxon>Linnemannia</taxon>
    </lineage>
</organism>
<accession>A0AAD4DIW5</accession>
<evidence type="ECO:0000256" key="1">
    <source>
        <dbReference type="SAM" id="MobiDB-lite"/>
    </source>
</evidence>
<sequence length="165" mass="17837">MRPLAFSELVDAPFTGSITAPTALKSLSIPNQGFVLTEDVTRDATKSYLALAGQEQVRHTEDGAPNTPERLPPREHGPLLTPVTPVAFISDFDPDQLSLVATNDRNGSRDYQAGQDLMPLETAGSPFESSLTACPAFDPEPLANLVAEHRTATVKKFHGRYHPVS</sequence>
<dbReference type="Proteomes" id="UP001194580">
    <property type="component" value="Unassembled WGS sequence"/>
</dbReference>
<name>A0AAD4DIW5_9FUNG</name>
<proteinExistence type="predicted"/>
<keyword evidence="3" id="KW-1185">Reference proteome</keyword>
<gene>
    <name evidence="2" type="ORF">BGZ95_002126</name>
</gene>
<comment type="caution">
    <text evidence="2">The sequence shown here is derived from an EMBL/GenBank/DDBJ whole genome shotgun (WGS) entry which is preliminary data.</text>
</comment>
<evidence type="ECO:0000313" key="3">
    <source>
        <dbReference type="Proteomes" id="UP001194580"/>
    </source>
</evidence>
<evidence type="ECO:0000313" key="2">
    <source>
        <dbReference type="EMBL" id="KAG0279151.1"/>
    </source>
</evidence>
<protein>
    <submittedName>
        <fullName evidence="2">Uncharacterized protein</fullName>
    </submittedName>
</protein>
<feature type="region of interest" description="Disordered" evidence="1">
    <location>
        <begin position="55"/>
        <end position="79"/>
    </location>
</feature>